<dbReference type="GO" id="GO:0006884">
    <property type="term" value="P:cell volume homeostasis"/>
    <property type="evidence" value="ECO:0007669"/>
    <property type="project" value="TreeGrafter"/>
</dbReference>
<evidence type="ECO:0000256" key="2">
    <source>
        <dbReference type="ARBA" id="ARBA00022692"/>
    </source>
</evidence>
<dbReference type="AlphaFoldDB" id="A0A1B6D5F3"/>
<feature type="transmembrane region" description="Helical" evidence="6">
    <location>
        <begin position="100"/>
        <end position="119"/>
    </location>
</feature>
<evidence type="ECO:0000256" key="6">
    <source>
        <dbReference type="SAM" id="Phobius"/>
    </source>
</evidence>
<gene>
    <name evidence="9" type="ORF">g.15290</name>
</gene>
<evidence type="ECO:0000256" key="3">
    <source>
        <dbReference type="ARBA" id="ARBA00022989"/>
    </source>
</evidence>
<keyword evidence="4 6" id="KW-0472">Membrane</keyword>
<feature type="compositionally biased region" description="Polar residues" evidence="5">
    <location>
        <begin position="626"/>
        <end position="635"/>
    </location>
</feature>
<dbReference type="InterPro" id="IPR004842">
    <property type="entry name" value="SLC12A_fam"/>
</dbReference>
<dbReference type="InterPro" id="IPR004841">
    <property type="entry name" value="AA-permease/SLC12A_dom"/>
</dbReference>
<keyword evidence="3 6" id="KW-1133">Transmembrane helix</keyword>
<evidence type="ECO:0000256" key="4">
    <source>
        <dbReference type="ARBA" id="ARBA00023136"/>
    </source>
</evidence>
<dbReference type="PANTHER" id="PTHR11827:SF103">
    <property type="entry name" value="SODIUM CHLORIDE COTRANSPORTER 69, ISOFORM E"/>
    <property type="match status" value="1"/>
</dbReference>
<feature type="transmembrane region" description="Helical" evidence="6">
    <location>
        <begin position="157"/>
        <end position="179"/>
    </location>
</feature>
<dbReference type="GO" id="GO:0055064">
    <property type="term" value="P:chloride ion homeostasis"/>
    <property type="evidence" value="ECO:0007669"/>
    <property type="project" value="TreeGrafter"/>
</dbReference>
<feature type="transmembrane region" description="Helical" evidence="6">
    <location>
        <begin position="337"/>
        <end position="355"/>
    </location>
</feature>
<dbReference type="Gene3D" id="1.20.1740.10">
    <property type="entry name" value="Amino acid/polyamine transporter I"/>
    <property type="match status" value="1"/>
</dbReference>
<feature type="transmembrane region" description="Helical" evidence="6">
    <location>
        <begin position="311"/>
        <end position="331"/>
    </location>
</feature>
<dbReference type="GO" id="GO:0016020">
    <property type="term" value="C:membrane"/>
    <property type="evidence" value="ECO:0007669"/>
    <property type="project" value="UniProtKB-SubCell"/>
</dbReference>
<feature type="domain" description="SLC12A transporter C-terminal" evidence="8">
    <location>
        <begin position="457"/>
        <end position="884"/>
    </location>
</feature>
<evidence type="ECO:0000313" key="9">
    <source>
        <dbReference type="EMBL" id="JAS20919.1"/>
    </source>
</evidence>
<feature type="transmembrane region" description="Helical" evidence="6">
    <location>
        <begin position="191"/>
        <end position="215"/>
    </location>
</feature>
<evidence type="ECO:0000259" key="8">
    <source>
        <dbReference type="Pfam" id="PF03522"/>
    </source>
</evidence>
<evidence type="ECO:0000259" key="7">
    <source>
        <dbReference type="Pfam" id="PF00324"/>
    </source>
</evidence>
<feature type="transmembrane region" description="Helical" evidence="6">
    <location>
        <begin position="75"/>
        <end position="94"/>
    </location>
</feature>
<dbReference type="GO" id="GO:0008511">
    <property type="term" value="F:sodium:potassium:chloride symporter activity"/>
    <property type="evidence" value="ECO:0007669"/>
    <property type="project" value="TreeGrafter"/>
</dbReference>
<keyword evidence="2 6" id="KW-0812">Transmembrane</keyword>
<protein>
    <recommendedName>
        <fullName evidence="10">Bumetanide-sensitive sodium-(Potassium)-chloride cotransporter</fullName>
    </recommendedName>
</protein>
<accession>A0A1B6D5F3</accession>
<dbReference type="PANTHER" id="PTHR11827">
    <property type="entry name" value="SOLUTE CARRIER FAMILY 12, CATION COTRANSPORTERS"/>
    <property type="match status" value="1"/>
</dbReference>
<reference evidence="9" key="1">
    <citation type="submission" date="2015-12" db="EMBL/GenBank/DDBJ databases">
        <title>De novo transcriptome assembly of four potential Pierce s Disease insect vectors from Arizona vineyards.</title>
        <authorList>
            <person name="Tassone E.E."/>
        </authorList>
    </citation>
    <scope>NUCLEOTIDE SEQUENCE</scope>
</reference>
<name>A0A1B6D5F3_9HEMI</name>
<dbReference type="GO" id="GO:1990573">
    <property type="term" value="P:potassium ion import across plasma membrane"/>
    <property type="evidence" value="ECO:0007669"/>
    <property type="project" value="TreeGrafter"/>
</dbReference>
<feature type="transmembrane region" description="Helical" evidence="6">
    <location>
        <begin position="367"/>
        <end position="397"/>
    </location>
</feature>
<dbReference type="FunFam" id="1.20.1740.10:FF:000022">
    <property type="entry name" value="Bumetanide-sensitive na-k-cl cotransport protein"/>
    <property type="match status" value="1"/>
</dbReference>
<feature type="region of interest" description="Disordered" evidence="5">
    <location>
        <begin position="626"/>
        <end position="657"/>
    </location>
</feature>
<dbReference type="NCBIfam" id="TIGR00930">
    <property type="entry name" value="2a30"/>
    <property type="match status" value="1"/>
</dbReference>
<feature type="domain" description="Amino acid permease/ SLC12A" evidence="7">
    <location>
        <begin position="1"/>
        <end position="448"/>
    </location>
</feature>
<sequence>MSAISTNGLIKGGGTYFMISRSLGPEFGGSIGLILALANAVSCAMNCVGFCETLQDAMRRLGWYIVDGGMVDMRIMGSITICVLLGIVCIGMEWEAKTQIVLLFLLLAAVGDFLIGFLIGPMSDKIKAEGFMGVNSELFWENMKPDYREHQGVKHDFYSVFAIFFPAAAGFLAGANISGDLKDPQKAIPKGTILSIIITSFSYMGMAVLVGWVVVRDATGSLDDYRQGTYRDCQGKDCKFGLHNAFQIMELVSVIGPLIYIGCFAATLSSALASLVSAPKVFQALCNDRLYPYIEYFGKGYGKNNEPVRGYVLTFFIAIVFILIGQLNAIAPLISNFYLASYALINFSTFHASLVKPIGWRPTFKYYNMWLSLVGALMCVSVMFLISWSTALITLLFELALYMIVSYRKTDVNWGSSTQAQMYRSALQSVQQLSKVEEHVKNYSPQILVLSALPSCRPPLVDFAALMTKHSLLLCGHILNAPVPNRVRYILGQKARNWFDSHKIKGFYSNMDDVTFEDGARALMQTSGIGKLRPNILLMGYKMDWRTCERPDLAMYFNVMHKALDLHLSVAILRLKEGLDYSKIITDEVTIVTTETEPTAATSFLQQLNSQENLPRNESFISTMSQVSEASDMTPPTTPSVKPKFTMEPVEEEEDPEKANVLFKKDIKRRESRTHLYRGMDGNPLSKSILNSLTQFQKKQRKGVIDVWWLYDDGGLTLLLPYIISTRSNWSDCKLRVFTLANKKDELQYEQRNMASLLSKFRIDYSDLKIISDITKKPSDETVSFFDNLIKDLKCADEEDDMGVHVSEYELLAMKDKTNRHLRLRELLLENSTSANLIVMTLPMPRKNVVTAGLYMAWLETMSRDMPPFLFVRGNQQSVLTFYS</sequence>
<organism evidence="9">
    <name type="scientific">Clastoptera arizonana</name>
    <name type="common">Arizona spittle bug</name>
    <dbReference type="NCBI Taxonomy" id="38151"/>
    <lineage>
        <taxon>Eukaryota</taxon>
        <taxon>Metazoa</taxon>
        <taxon>Ecdysozoa</taxon>
        <taxon>Arthropoda</taxon>
        <taxon>Hexapoda</taxon>
        <taxon>Insecta</taxon>
        <taxon>Pterygota</taxon>
        <taxon>Neoptera</taxon>
        <taxon>Paraneoptera</taxon>
        <taxon>Hemiptera</taxon>
        <taxon>Auchenorrhyncha</taxon>
        <taxon>Cercopoidea</taxon>
        <taxon>Clastopteridae</taxon>
        <taxon>Clastoptera</taxon>
    </lineage>
</organism>
<dbReference type="Pfam" id="PF03522">
    <property type="entry name" value="SLC12"/>
    <property type="match status" value="1"/>
</dbReference>
<dbReference type="GO" id="GO:0055078">
    <property type="term" value="P:sodium ion homeostasis"/>
    <property type="evidence" value="ECO:0007669"/>
    <property type="project" value="TreeGrafter"/>
</dbReference>
<feature type="transmembrane region" description="Helical" evidence="6">
    <location>
        <begin position="31"/>
        <end position="54"/>
    </location>
</feature>
<evidence type="ECO:0008006" key="10">
    <source>
        <dbReference type="Google" id="ProtNLM"/>
    </source>
</evidence>
<evidence type="ECO:0000256" key="1">
    <source>
        <dbReference type="ARBA" id="ARBA00004141"/>
    </source>
</evidence>
<dbReference type="EMBL" id="GEDC01016379">
    <property type="protein sequence ID" value="JAS20919.1"/>
    <property type="molecule type" value="Transcribed_RNA"/>
</dbReference>
<evidence type="ECO:0000256" key="5">
    <source>
        <dbReference type="SAM" id="MobiDB-lite"/>
    </source>
</evidence>
<dbReference type="Pfam" id="PF00324">
    <property type="entry name" value="AA_permease"/>
    <property type="match status" value="1"/>
</dbReference>
<proteinExistence type="predicted"/>
<dbReference type="InterPro" id="IPR018491">
    <property type="entry name" value="SLC12_C"/>
</dbReference>
<comment type="subcellular location">
    <subcellularLocation>
        <location evidence="1">Membrane</location>
        <topology evidence="1">Multi-pass membrane protein</topology>
    </subcellularLocation>
</comment>
<dbReference type="GO" id="GO:0055075">
    <property type="term" value="P:potassium ion homeostasis"/>
    <property type="evidence" value="ECO:0007669"/>
    <property type="project" value="TreeGrafter"/>
</dbReference>